<protein>
    <recommendedName>
        <fullName evidence="5">Eukaryotic translation initiation factor 3 subunit C N-terminal domain-containing protein</fullName>
    </recommendedName>
</protein>
<evidence type="ECO:0000313" key="7">
    <source>
        <dbReference type="Proteomes" id="UP001345219"/>
    </source>
</evidence>
<evidence type="ECO:0000256" key="2">
    <source>
        <dbReference type="ARBA" id="ARBA00022540"/>
    </source>
</evidence>
<feature type="compositionally biased region" description="Basic and acidic residues" evidence="4">
    <location>
        <begin position="160"/>
        <end position="173"/>
    </location>
</feature>
<feature type="region of interest" description="Disordered" evidence="4">
    <location>
        <begin position="1"/>
        <end position="28"/>
    </location>
</feature>
<dbReference type="EMBL" id="JAXIOK010000011">
    <property type="protein sequence ID" value="KAK4759970.1"/>
    <property type="molecule type" value="Genomic_DNA"/>
</dbReference>
<gene>
    <name evidence="6" type="ORF">SAY87_023101</name>
</gene>
<evidence type="ECO:0000256" key="3">
    <source>
        <dbReference type="ARBA" id="ARBA00022917"/>
    </source>
</evidence>
<dbReference type="GO" id="GO:0003723">
    <property type="term" value="F:RNA binding"/>
    <property type="evidence" value="ECO:0007669"/>
    <property type="project" value="InterPro"/>
</dbReference>
<accession>A0AAN7KBA8</accession>
<feature type="compositionally biased region" description="Acidic residues" evidence="4">
    <location>
        <begin position="203"/>
        <end position="216"/>
    </location>
</feature>
<evidence type="ECO:0000256" key="4">
    <source>
        <dbReference type="SAM" id="MobiDB-lite"/>
    </source>
</evidence>
<keyword evidence="1" id="KW-0963">Cytoplasm</keyword>
<dbReference type="Proteomes" id="UP001345219">
    <property type="component" value="Chromosome 17"/>
</dbReference>
<comment type="caution">
    <text evidence="6">The sequence shown here is derived from an EMBL/GenBank/DDBJ whole genome shotgun (WGS) entry which is preliminary data.</text>
</comment>
<organism evidence="6 7">
    <name type="scientific">Trapa incisa</name>
    <dbReference type="NCBI Taxonomy" id="236973"/>
    <lineage>
        <taxon>Eukaryota</taxon>
        <taxon>Viridiplantae</taxon>
        <taxon>Streptophyta</taxon>
        <taxon>Embryophyta</taxon>
        <taxon>Tracheophyta</taxon>
        <taxon>Spermatophyta</taxon>
        <taxon>Magnoliopsida</taxon>
        <taxon>eudicotyledons</taxon>
        <taxon>Gunneridae</taxon>
        <taxon>Pentapetalae</taxon>
        <taxon>rosids</taxon>
        <taxon>malvids</taxon>
        <taxon>Myrtales</taxon>
        <taxon>Lythraceae</taxon>
        <taxon>Trapa</taxon>
    </lineage>
</organism>
<keyword evidence="2" id="KW-0396">Initiation factor</keyword>
<keyword evidence="3" id="KW-0648">Protein biosynthesis</keyword>
<keyword evidence="7" id="KW-1185">Reference proteome</keyword>
<dbReference type="PANTHER" id="PTHR13937">
    <property type="entry name" value="EUKARYOTIC TRANSLATION INITATION FACTOR 3, SUBUNIT 8 EIF3S8 -RELATED"/>
    <property type="match status" value="1"/>
</dbReference>
<dbReference type="Pfam" id="PF05470">
    <property type="entry name" value="eIF-3c_N"/>
    <property type="match status" value="1"/>
</dbReference>
<evidence type="ECO:0000313" key="6">
    <source>
        <dbReference type="EMBL" id="KAK4759970.1"/>
    </source>
</evidence>
<proteinExistence type="predicted"/>
<feature type="domain" description="Eukaryotic translation initiation factor 3 subunit C N-terminal" evidence="5">
    <location>
        <begin position="47"/>
        <end position="275"/>
    </location>
</feature>
<dbReference type="InterPro" id="IPR027516">
    <property type="entry name" value="EIF3C"/>
</dbReference>
<name>A0AAN7KBA8_9MYRT</name>
<sequence>MASKFWTQGGSDTKEESSDYDSENEDLNQIDDAAQTAGNRYLTVNASDSDDSDTQKRVVRSAKDKCFEEMLVTVDQMKNAMKINDWVSLQESFDKINKQLEKVMRVMESDKAPTVYIKALVMLEDFLAEAMANKDAKEKMSSSNANALNSTKQKLKKNNKQYEELINKYREHPESEEEHEDEEEEDEETDDSEIEDPTKLDISDQEGVSEADEPDGQESGWMRQMTKKDNLLAKQFRDPKEATWEKVNKWFKEVVAARGKKGTERYEQVEQLTFLS</sequence>
<feature type="compositionally biased region" description="Polar residues" evidence="4">
    <location>
        <begin position="1"/>
        <end position="11"/>
    </location>
</feature>
<reference evidence="6 7" key="1">
    <citation type="journal article" date="2023" name="Hortic Res">
        <title>Pangenome of water caltrop reveals structural variations and asymmetric subgenome divergence after allopolyploidization.</title>
        <authorList>
            <person name="Zhang X."/>
            <person name="Chen Y."/>
            <person name="Wang L."/>
            <person name="Yuan Y."/>
            <person name="Fang M."/>
            <person name="Shi L."/>
            <person name="Lu R."/>
            <person name="Comes H.P."/>
            <person name="Ma Y."/>
            <person name="Chen Y."/>
            <person name="Huang G."/>
            <person name="Zhou Y."/>
            <person name="Zheng Z."/>
            <person name="Qiu Y."/>
        </authorList>
    </citation>
    <scope>NUCLEOTIDE SEQUENCE [LARGE SCALE GENOMIC DNA]</scope>
    <source>
        <tissue evidence="6">Roots</tissue>
    </source>
</reference>
<dbReference type="GO" id="GO:0005852">
    <property type="term" value="C:eukaryotic translation initiation factor 3 complex"/>
    <property type="evidence" value="ECO:0007669"/>
    <property type="project" value="InterPro"/>
</dbReference>
<dbReference type="PANTHER" id="PTHR13937:SF0">
    <property type="entry name" value="EUKARYOTIC TRANSLATION INITIATION FACTOR 3 SUBUNIT C-RELATED"/>
    <property type="match status" value="1"/>
</dbReference>
<feature type="compositionally biased region" description="Acidic residues" evidence="4">
    <location>
        <begin position="174"/>
        <end position="195"/>
    </location>
</feature>
<feature type="compositionally biased region" description="Polar residues" evidence="4">
    <location>
        <begin position="141"/>
        <end position="152"/>
    </location>
</feature>
<feature type="region of interest" description="Disordered" evidence="4">
    <location>
        <begin position="138"/>
        <end position="226"/>
    </location>
</feature>
<dbReference type="GO" id="GO:0031369">
    <property type="term" value="F:translation initiation factor binding"/>
    <property type="evidence" value="ECO:0007669"/>
    <property type="project" value="InterPro"/>
</dbReference>
<evidence type="ECO:0000256" key="1">
    <source>
        <dbReference type="ARBA" id="ARBA00022490"/>
    </source>
</evidence>
<evidence type="ECO:0000259" key="5">
    <source>
        <dbReference type="Pfam" id="PF05470"/>
    </source>
</evidence>
<dbReference type="InterPro" id="IPR008905">
    <property type="entry name" value="EIF3C_N_dom"/>
</dbReference>
<dbReference type="AlphaFoldDB" id="A0AAN7KBA8"/>
<feature type="compositionally biased region" description="Acidic residues" evidence="4">
    <location>
        <begin position="18"/>
        <end position="28"/>
    </location>
</feature>
<dbReference type="GO" id="GO:0003743">
    <property type="term" value="F:translation initiation factor activity"/>
    <property type="evidence" value="ECO:0007669"/>
    <property type="project" value="UniProtKB-KW"/>
</dbReference>